<dbReference type="EMBL" id="WTPW01000090">
    <property type="protein sequence ID" value="KAF0549469.1"/>
    <property type="molecule type" value="Genomic_DNA"/>
</dbReference>
<organism evidence="1 2">
    <name type="scientific">Gigaspora margarita</name>
    <dbReference type="NCBI Taxonomy" id="4874"/>
    <lineage>
        <taxon>Eukaryota</taxon>
        <taxon>Fungi</taxon>
        <taxon>Fungi incertae sedis</taxon>
        <taxon>Mucoromycota</taxon>
        <taxon>Glomeromycotina</taxon>
        <taxon>Glomeromycetes</taxon>
        <taxon>Diversisporales</taxon>
        <taxon>Gigasporaceae</taxon>
        <taxon>Gigaspora</taxon>
    </lineage>
</organism>
<comment type="caution">
    <text evidence="1">The sequence shown here is derived from an EMBL/GenBank/DDBJ whole genome shotgun (WGS) entry which is preliminary data.</text>
</comment>
<dbReference type="SUPFAM" id="SSF117281">
    <property type="entry name" value="Kelch motif"/>
    <property type="match status" value="1"/>
</dbReference>
<sequence length="100" mass="11001">MKFPQCQQTSTLVGTRLYSFGGFTIIGASNEVWYLDLSSSFNISTPPWHSDVVMPVGYNFGTSCLSPIDISTVFLIGGRKLWLATSTTTDYYSNIISVSI</sequence>
<dbReference type="InterPro" id="IPR015915">
    <property type="entry name" value="Kelch-typ_b-propeller"/>
</dbReference>
<keyword evidence="2" id="KW-1185">Reference proteome</keyword>
<accession>A0A8H4B044</accession>
<dbReference type="Proteomes" id="UP000439903">
    <property type="component" value="Unassembled WGS sequence"/>
</dbReference>
<gene>
    <name evidence="1" type="ORF">F8M41_025204</name>
</gene>
<dbReference type="Gene3D" id="2.120.10.80">
    <property type="entry name" value="Kelch-type beta propeller"/>
    <property type="match status" value="1"/>
</dbReference>
<evidence type="ECO:0000313" key="1">
    <source>
        <dbReference type="EMBL" id="KAF0549469.1"/>
    </source>
</evidence>
<protein>
    <submittedName>
        <fullName evidence="1">Galactose oxidase</fullName>
    </submittedName>
</protein>
<reference evidence="1 2" key="1">
    <citation type="journal article" date="2019" name="Environ. Microbiol.">
        <title>At the nexus of three kingdoms: the genome of the mycorrhizal fungus Gigaspora margarita provides insights into plant, endobacterial and fungal interactions.</title>
        <authorList>
            <person name="Venice F."/>
            <person name="Ghignone S."/>
            <person name="Salvioli di Fossalunga A."/>
            <person name="Amselem J."/>
            <person name="Novero M."/>
            <person name="Xianan X."/>
            <person name="Sedzielewska Toro K."/>
            <person name="Morin E."/>
            <person name="Lipzen A."/>
            <person name="Grigoriev I.V."/>
            <person name="Henrissat B."/>
            <person name="Martin F.M."/>
            <person name="Bonfante P."/>
        </authorList>
    </citation>
    <scope>NUCLEOTIDE SEQUENCE [LARGE SCALE GENOMIC DNA]</scope>
    <source>
        <strain evidence="1 2">BEG34</strain>
    </source>
</reference>
<dbReference type="OrthoDB" id="45365at2759"/>
<name>A0A8H4B044_GIGMA</name>
<proteinExistence type="predicted"/>
<evidence type="ECO:0000313" key="2">
    <source>
        <dbReference type="Proteomes" id="UP000439903"/>
    </source>
</evidence>
<dbReference type="AlphaFoldDB" id="A0A8H4B044"/>